<evidence type="ECO:0000256" key="8">
    <source>
        <dbReference type="HAMAP-Rule" id="MF_00422"/>
    </source>
</evidence>
<keyword evidence="3 8" id="KW-0812">Transmembrane</keyword>
<dbReference type="HAMAP" id="MF_00422">
    <property type="entry name" value="SecE"/>
    <property type="match status" value="1"/>
</dbReference>
<dbReference type="Gene3D" id="1.20.5.1030">
    <property type="entry name" value="Preprotein translocase secy subunit"/>
    <property type="match status" value="1"/>
</dbReference>
<proteinExistence type="inferred from homology"/>
<comment type="subcellular location">
    <subcellularLocation>
        <location evidence="8">Cell membrane</location>
        <topology evidence="8">Single-pass membrane protein</topology>
    </subcellularLocation>
    <subcellularLocation>
        <location evidence="1">Membrane</location>
    </subcellularLocation>
</comment>
<evidence type="ECO:0000256" key="6">
    <source>
        <dbReference type="ARBA" id="ARBA00023010"/>
    </source>
</evidence>
<keyword evidence="5 8" id="KW-1133">Transmembrane helix</keyword>
<dbReference type="KEGG" id="hty:BN2458_PEG1331"/>
<dbReference type="InterPro" id="IPR001901">
    <property type="entry name" value="Translocase_SecE/Sec61-g"/>
</dbReference>
<dbReference type="EMBL" id="JRPF02000014">
    <property type="protein sequence ID" value="TLD77907.1"/>
    <property type="molecule type" value="Genomic_DNA"/>
</dbReference>
<evidence type="ECO:0000256" key="4">
    <source>
        <dbReference type="ARBA" id="ARBA00022927"/>
    </source>
</evidence>
<dbReference type="GO" id="GO:0006605">
    <property type="term" value="P:protein targeting"/>
    <property type="evidence" value="ECO:0007669"/>
    <property type="project" value="UniProtKB-UniRule"/>
</dbReference>
<name>A0A0S4PV74_9HELI</name>
<dbReference type="EMBL" id="LN907858">
    <property type="protein sequence ID" value="CUU40216.1"/>
    <property type="molecule type" value="Genomic_DNA"/>
</dbReference>
<comment type="function">
    <text evidence="8">Essential subunit of the Sec protein translocation channel SecYEG. Clamps together the 2 halves of SecY. May contact the channel plug during translocation.</text>
</comment>
<evidence type="ECO:0000313" key="10">
    <source>
        <dbReference type="EMBL" id="TLD77907.1"/>
    </source>
</evidence>
<dbReference type="AlphaFoldDB" id="A0A0S4PV74"/>
<dbReference type="Proteomes" id="UP000029925">
    <property type="component" value="Unassembled WGS sequence"/>
</dbReference>
<dbReference type="Proteomes" id="UP000064525">
    <property type="component" value="Chromosome I"/>
</dbReference>
<keyword evidence="2 8" id="KW-0813">Transport</keyword>
<keyword evidence="11" id="KW-1185">Reference proteome</keyword>
<dbReference type="STRING" id="76936.BN2458_PEG1331"/>
<evidence type="ECO:0000256" key="7">
    <source>
        <dbReference type="ARBA" id="ARBA00023136"/>
    </source>
</evidence>
<dbReference type="GO" id="GO:0008320">
    <property type="term" value="F:protein transmembrane transporter activity"/>
    <property type="evidence" value="ECO:0007669"/>
    <property type="project" value="UniProtKB-UniRule"/>
</dbReference>
<keyword evidence="7 8" id="KW-0472">Membrane</keyword>
<feature type="transmembrane region" description="Helical" evidence="8">
    <location>
        <begin position="30"/>
        <end position="53"/>
    </location>
</feature>
<dbReference type="InterPro" id="IPR005807">
    <property type="entry name" value="SecE_bac"/>
</dbReference>
<reference evidence="10 11" key="1">
    <citation type="journal article" date="2014" name="Genome Announc.">
        <title>Draft genome sequences of eight enterohepatic helicobacter species isolated from both laboratory and wild rodents.</title>
        <authorList>
            <person name="Sheh A."/>
            <person name="Shen Z."/>
            <person name="Fox J.G."/>
        </authorList>
    </citation>
    <scope>NUCLEOTIDE SEQUENCE [LARGE SCALE GENOMIC DNA]</scope>
    <source>
        <strain evidence="10 11">MIT 98-6810</strain>
    </source>
</reference>
<organism evidence="9 12">
    <name type="scientific">Helicobacter typhlonius</name>
    <dbReference type="NCBI Taxonomy" id="76936"/>
    <lineage>
        <taxon>Bacteria</taxon>
        <taxon>Pseudomonadati</taxon>
        <taxon>Campylobacterota</taxon>
        <taxon>Epsilonproteobacteria</taxon>
        <taxon>Campylobacterales</taxon>
        <taxon>Helicobacteraceae</taxon>
        <taxon>Helicobacter</taxon>
    </lineage>
</organism>
<dbReference type="GO" id="GO:0005886">
    <property type="term" value="C:plasma membrane"/>
    <property type="evidence" value="ECO:0007669"/>
    <property type="project" value="UniProtKB-SubCell"/>
</dbReference>
<evidence type="ECO:0000313" key="9">
    <source>
        <dbReference type="EMBL" id="CUU40216.1"/>
    </source>
</evidence>
<protein>
    <recommendedName>
        <fullName evidence="8">Protein translocase subunit SecE</fullName>
    </recommendedName>
</protein>
<keyword evidence="6 8" id="KW-0811">Translocation</keyword>
<dbReference type="PATRIC" id="fig|76936.10.peg.1299"/>
<keyword evidence="4 8" id="KW-0653">Protein transport</keyword>
<evidence type="ECO:0000256" key="1">
    <source>
        <dbReference type="ARBA" id="ARBA00004370"/>
    </source>
</evidence>
<gene>
    <name evidence="8 10" type="primary">secE</name>
    <name evidence="9" type="ORF">BN2458_PEG1331</name>
    <name evidence="10" type="ORF">LS75_008940</name>
</gene>
<sequence length="60" mass="6896">MIKKIKTYFQSANEERSKVIFPTKEQIRNAFVSVLIVVSVITLFLALADWILFHSVSIVL</sequence>
<evidence type="ECO:0000256" key="2">
    <source>
        <dbReference type="ARBA" id="ARBA00022448"/>
    </source>
</evidence>
<comment type="subunit">
    <text evidence="8">Component of the Sec protein translocase complex. Heterotrimer consisting of SecY, SecE and SecG subunits. The heterotrimers can form oligomers, although 1 heterotrimer is thought to be able to translocate proteins. Interacts with the ribosome. Interacts with SecDF, and other proteins may be involved. Interacts with SecA.</text>
</comment>
<reference evidence="9" key="3">
    <citation type="submission" date="2015-11" db="EMBL/GenBank/DDBJ databases">
        <authorList>
            <person name="Zhang Y."/>
            <person name="Guo Z."/>
        </authorList>
    </citation>
    <scope>NUCLEOTIDE SEQUENCE</scope>
    <source>
        <strain evidence="9">1</strain>
    </source>
</reference>
<reference evidence="12" key="2">
    <citation type="submission" date="2015-11" db="EMBL/GenBank/DDBJ databases">
        <authorList>
            <person name="Anvar S.Y."/>
        </authorList>
    </citation>
    <scope>NUCLEOTIDE SEQUENCE [LARGE SCALE GENOMIC DNA]</scope>
</reference>
<evidence type="ECO:0000256" key="3">
    <source>
        <dbReference type="ARBA" id="ARBA00022692"/>
    </source>
</evidence>
<dbReference type="GO" id="GO:0065002">
    <property type="term" value="P:intracellular protein transmembrane transport"/>
    <property type="evidence" value="ECO:0007669"/>
    <property type="project" value="UniProtKB-UniRule"/>
</dbReference>
<evidence type="ECO:0000313" key="12">
    <source>
        <dbReference type="Proteomes" id="UP000064525"/>
    </source>
</evidence>
<evidence type="ECO:0000313" key="11">
    <source>
        <dbReference type="Proteomes" id="UP000029925"/>
    </source>
</evidence>
<accession>A0A0S4PV74</accession>
<dbReference type="NCBIfam" id="TIGR00964">
    <property type="entry name" value="secE_bact"/>
    <property type="match status" value="1"/>
</dbReference>
<dbReference type="InterPro" id="IPR038379">
    <property type="entry name" value="SecE_sf"/>
</dbReference>
<dbReference type="Pfam" id="PF00584">
    <property type="entry name" value="SecE"/>
    <property type="match status" value="1"/>
</dbReference>
<dbReference type="OrthoDB" id="5373231at2"/>
<dbReference type="GO" id="GO:0043952">
    <property type="term" value="P:protein transport by the Sec complex"/>
    <property type="evidence" value="ECO:0007669"/>
    <property type="project" value="UniProtKB-UniRule"/>
</dbReference>
<keyword evidence="8" id="KW-1003">Cell membrane</keyword>
<evidence type="ECO:0000256" key="5">
    <source>
        <dbReference type="ARBA" id="ARBA00022989"/>
    </source>
</evidence>
<comment type="similarity">
    <text evidence="8">Belongs to the SecE/SEC61-gamma family.</text>
</comment>
<dbReference type="GO" id="GO:0009306">
    <property type="term" value="P:protein secretion"/>
    <property type="evidence" value="ECO:0007669"/>
    <property type="project" value="UniProtKB-UniRule"/>
</dbReference>